<dbReference type="Pfam" id="PF14072">
    <property type="entry name" value="DndB"/>
    <property type="match status" value="1"/>
</dbReference>
<dbReference type="CDD" id="cd16413">
    <property type="entry name" value="DGQHR_domain"/>
    <property type="match status" value="1"/>
</dbReference>
<dbReference type="NCBIfam" id="NF041060">
    <property type="entry name" value="DpdB"/>
    <property type="match status" value="1"/>
</dbReference>
<dbReference type="InterPro" id="IPR017642">
    <property type="entry name" value="DNA_S_mod_DndB"/>
</dbReference>
<evidence type="ECO:0000313" key="1">
    <source>
        <dbReference type="EMBL" id="TWD86065.1"/>
    </source>
</evidence>
<name>A0A561C4E3_9BURK</name>
<dbReference type="RefSeq" id="WP_145743025.1">
    <property type="nucleotide sequence ID" value="NZ_VIVL01000004.1"/>
</dbReference>
<dbReference type="AlphaFoldDB" id="A0A561C4E3"/>
<dbReference type="InterPro" id="IPR017601">
    <property type="entry name" value="DGQHR-contain_dom"/>
</dbReference>
<accession>A0A561C4E3</accession>
<evidence type="ECO:0000313" key="2">
    <source>
        <dbReference type="Proteomes" id="UP000319722"/>
    </source>
</evidence>
<gene>
    <name evidence="1" type="ORF">FB547_1047</name>
</gene>
<dbReference type="EMBL" id="VIVL01000004">
    <property type="protein sequence ID" value="TWD86065.1"/>
    <property type="molecule type" value="Genomic_DNA"/>
</dbReference>
<protein>
    <submittedName>
        <fullName evidence="1">DGQHR domain-containing protein</fullName>
    </submittedName>
</protein>
<sequence length="390" mass="43032">MEPSTKRTLKPAVTKTRSASMTLNALRFRQGEATVYSFVLPGDKISQIADMSRVKREGRSNTLVGFQRSEIQTHVRQIGEYLDKGPGLFPNAVILAITPSVTFQAKRGPKVDRVSVEGVEAGRLTIPGRPDGEKVAWIVDGQQRSLALSKSKNGGLLVPVVAFESQSIETHREQFILVNRARPLKQRLIDELLPATDDTLLPRDLAANRVPSELCNLLNSKPQSPFYKRIARTSLKPERPDVFIDSAIVRMIRDRVNGTSGALLHLKASGERGPDLAEMYRLLSAYWSAVAETFPQAWNLPPDKSRLTSAVGITVMGVMMDRICARVGFSHKNPQAIYTTELKKIAGECAWHSGSWQGLGMPWNALEMTSKSSTRVIQLLSAAYVRASAL</sequence>
<dbReference type="NCBIfam" id="TIGR03187">
    <property type="entry name" value="DGQHR"/>
    <property type="match status" value="1"/>
</dbReference>
<proteinExistence type="predicted"/>
<reference evidence="1 2" key="1">
    <citation type="submission" date="2019-06" db="EMBL/GenBank/DDBJ databases">
        <title>Sorghum-associated microbial communities from plants grown in Nebraska, USA.</title>
        <authorList>
            <person name="Schachtman D."/>
        </authorList>
    </citation>
    <scope>NUCLEOTIDE SEQUENCE [LARGE SCALE GENOMIC DNA]</scope>
    <source>
        <strain evidence="1 2">T529</strain>
    </source>
</reference>
<dbReference type="Proteomes" id="UP000319722">
    <property type="component" value="Unassembled WGS sequence"/>
</dbReference>
<dbReference type="OrthoDB" id="6774424at2"/>
<comment type="caution">
    <text evidence="1">The sequence shown here is derived from an EMBL/GenBank/DDBJ whole genome shotgun (WGS) entry which is preliminary data.</text>
</comment>
<organism evidence="1 2">
    <name type="scientific">Variovorax beijingensis</name>
    <dbReference type="NCBI Taxonomy" id="2496117"/>
    <lineage>
        <taxon>Bacteria</taxon>
        <taxon>Pseudomonadati</taxon>
        <taxon>Pseudomonadota</taxon>
        <taxon>Betaproteobacteria</taxon>
        <taxon>Burkholderiales</taxon>
        <taxon>Comamonadaceae</taxon>
        <taxon>Variovorax</taxon>
    </lineage>
</organism>